<evidence type="ECO:0000256" key="10">
    <source>
        <dbReference type="RuleBase" id="RU361274"/>
    </source>
</evidence>
<dbReference type="GO" id="GO:0017061">
    <property type="term" value="F:S-methyl-5-thioadenosine phosphorylase activity"/>
    <property type="evidence" value="ECO:0007669"/>
    <property type="project" value="UniProtKB-EC"/>
</dbReference>
<dbReference type="InterPro" id="IPR038371">
    <property type="entry name" value="Cu_polyphenol_OxRdtase_sf"/>
</dbReference>
<proteinExistence type="inferred from homology"/>
<keyword evidence="5" id="KW-0378">Hydrolase</keyword>
<dbReference type="CDD" id="cd16833">
    <property type="entry name" value="YfiH"/>
    <property type="match status" value="1"/>
</dbReference>
<sequence>MLNSSFLSTYQNLHYSLSTRADGDFKKNIINETYYFKKRRVPKSRVVLAGTVHGSNVKIVNGISSPKIANVDGLITQMPSLFLGVSVADCLPVYFYDPIKKVCGIAHAGRKGLIRGILQTMVNAFRQACDVNPASLVVFIGPGIEACHYQVGEAVAKTLPSAFLRSNQRSHFADLKSFARFNLIEAGVPTHSIEVSDICTHCHPNLHSFRRDKTNPIQSMLALIGLYETF</sequence>
<dbReference type="GO" id="GO:0016787">
    <property type="term" value="F:hydrolase activity"/>
    <property type="evidence" value="ECO:0007669"/>
    <property type="project" value="UniProtKB-KW"/>
</dbReference>
<keyword evidence="4" id="KW-0479">Metal-binding</keyword>
<reference evidence="12" key="1">
    <citation type="submission" date="2017-09" db="EMBL/GenBank/DDBJ databases">
        <title>Depth-based differentiation of microbial function through sediment-hosted aquifers and enrichment of novel symbionts in the deep terrestrial subsurface.</title>
        <authorList>
            <person name="Probst A.J."/>
            <person name="Ladd B."/>
            <person name="Jarett J.K."/>
            <person name="Geller-Mcgrath D.E."/>
            <person name="Sieber C.M.K."/>
            <person name="Emerson J.B."/>
            <person name="Anantharaman K."/>
            <person name="Thomas B.C."/>
            <person name="Malmstrom R."/>
            <person name="Stieglmeier M."/>
            <person name="Klingl A."/>
            <person name="Woyke T."/>
            <person name="Ryan C.M."/>
            <person name="Banfield J.F."/>
        </authorList>
    </citation>
    <scope>NUCLEOTIDE SEQUENCE [LARGE SCALE GENOMIC DNA]</scope>
</reference>
<evidence type="ECO:0000313" key="11">
    <source>
        <dbReference type="EMBL" id="PIS05604.1"/>
    </source>
</evidence>
<dbReference type="NCBIfam" id="TIGR00726">
    <property type="entry name" value="peptidoglycan editing factor PgeF"/>
    <property type="match status" value="1"/>
</dbReference>
<evidence type="ECO:0000256" key="6">
    <source>
        <dbReference type="ARBA" id="ARBA00022833"/>
    </source>
</evidence>
<comment type="catalytic activity">
    <reaction evidence="1">
        <text>inosine + phosphate = alpha-D-ribose 1-phosphate + hypoxanthine</text>
        <dbReference type="Rhea" id="RHEA:27646"/>
        <dbReference type="ChEBI" id="CHEBI:17368"/>
        <dbReference type="ChEBI" id="CHEBI:17596"/>
        <dbReference type="ChEBI" id="CHEBI:43474"/>
        <dbReference type="ChEBI" id="CHEBI:57720"/>
        <dbReference type="EC" id="2.4.2.1"/>
    </reaction>
    <physiologicalReaction direction="left-to-right" evidence="1">
        <dbReference type="Rhea" id="RHEA:27647"/>
    </physiologicalReaction>
</comment>
<evidence type="ECO:0000256" key="5">
    <source>
        <dbReference type="ARBA" id="ARBA00022801"/>
    </source>
</evidence>
<dbReference type="SUPFAM" id="SSF64438">
    <property type="entry name" value="CNF1/YfiH-like putative cysteine hydrolases"/>
    <property type="match status" value="1"/>
</dbReference>
<keyword evidence="3" id="KW-0808">Transferase</keyword>
<dbReference type="Proteomes" id="UP000230935">
    <property type="component" value="Unassembled WGS sequence"/>
</dbReference>
<name>A0A2H0W2N6_9BACT</name>
<comment type="caution">
    <text evidence="11">The sequence shown here is derived from an EMBL/GenBank/DDBJ whole genome shotgun (WGS) entry which is preliminary data.</text>
</comment>
<evidence type="ECO:0000256" key="4">
    <source>
        <dbReference type="ARBA" id="ARBA00022723"/>
    </source>
</evidence>
<dbReference type="EMBL" id="PEZZ01000002">
    <property type="protein sequence ID" value="PIS05604.1"/>
    <property type="molecule type" value="Genomic_DNA"/>
</dbReference>
<comment type="similarity">
    <text evidence="2 10">Belongs to the purine nucleoside phosphorylase YfiH/LACC1 family.</text>
</comment>
<evidence type="ECO:0000256" key="1">
    <source>
        <dbReference type="ARBA" id="ARBA00000553"/>
    </source>
</evidence>
<dbReference type="AlphaFoldDB" id="A0A2H0W2N6"/>
<accession>A0A2H0W2N6</accession>
<evidence type="ECO:0000256" key="8">
    <source>
        <dbReference type="ARBA" id="ARBA00048968"/>
    </source>
</evidence>
<keyword evidence="6" id="KW-0862">Zinc</keyword>
<dbReference type="Gene3D" id="3.60.140.10">
    <property type="entry name" value="CNF1/YfiH-like putative cysteine hydrolases"/>
    <property type="match status" value="1"/>
</dbReference>
<dbReference type="InterPro" id="IPR011324">
    <property type="entry name" value="Cytotoxic_necrot_fac-like_cat"/>
</dbReference>
<comment type="catalytic activity">
    <reaction evidence="8">
        <text>adenosine + phosphate = alpha-D-ribose 1-phosphate + adenine</text>
        <dbReference type="Rhea" id="RHEA:27642"/>
        <dbReference type="ChEBI" id="CHEBI:16335"/>
        <dbReference type="ChEBI" id="CHEBI:16708"/>
        <dbReference type="ChEBI" id="CHEBI:43474"/>
        <dbReference type="ChEBI" id="CHEBI:57720"/>
        <dbReference type="EC" id="2.4.2.1"/>
    </reaction>
    <physiologicalReaction direction="left-to-right" evidence="8">
        <dbReference type="Rhea" id="RHEA:27643"/>
    </physiologicalReaction>
</comment>
<evidence type="ECO:0000256" key="9">
    <source>
        <dbReference type="ARBA" id="ARBA00049893"/>
    </source>
</evidence>
<dbReference type="GO" id="GO:0005507">
    <property type="term" value="F:copper ion binding"/>
    <property type="evidence" value="ECO:0007669"/>
    <property type="project" value="TreeGrafter"/>
</dbReference>
<dbReference type="PANTHER" id="PTHR30616">
    <property type="entry name" value="UNCHARACTERIZED PROTEIN YFIH"/>
    <property type="match status" value="1"/>
</dbReference>
<comment type="catalytic activity">
    <reaction evidence="9">
        <text>S-methyl-5'-thioadenosine + phosphate = 5-(methylsulfanyl)-alpha-D-ribose 1-phosphate + adenine</text>
        <dbReference type="Rhea" id="RHEA:11852"/>
        <dbReference type="ChEBI" id="CHEBI:16708"/>
        <dbReference type="ChEBI" id="CHEBI:17509"/>
        <dbReference type="ChEBI" id="CHEBI:43474"/>
        <dbReference type="ChEBI" id="CHEBI:58533"/>
        <dbReference type="EC" id="2.4.2.28"/>
    </reaction>
    <physiologicalReaction direction="left-to-right" evidence="9">
        <dbReference type="Rhea" id="RHEA:11853"/>
    </physiologicalReaction>
</comment>
<organism evidence="11 12">
    <name type="scientific">Candidatus Buchananbacteria bacterium CG10_big_fil_rev_8_21_14_0_10_42_9</name>
    <dbReference type="NCBI Taxonomy" id="1974526"/>
    <lineage>
        <taxon>Bacteria</taxon>
        <taxon>Candidatus Buchananiibacteriota</taxon>
    </lineage>
</organism>
<dbReference type="InterPro" id="IPR003730">
    <property type="entry name" value="Cu_polyphenol_OxRdtase"/>
</dbReference>
<dbReference type="PANTHER" id="PTHR30616:SF2">
    <property type="entry name" value="PURINE NUCLEOSIDE PHOSPHORYLASE LACC1"/>
    <property type="match status" value="1"/>
</dbReference>
<comment type="catalytic activity">
    <reaction evidence="7">
        <text>adenosine + H2O + H(+) = inosine + NH4(+)</text>
        <dbReference type="Rhea" id="RHEA:24408"/>
        <dbReference type="ChEBI" id="CHEBI:15377"/>
        <dbReference type="ChEBI" id="CHEBI:15378"/>
        <dbReference type="ChEBI" id="CHEBI:16335"/>
        <dbReference type="ChEBI" id="CHEBI:17596"/>
        <dbReference type="ChEBI" id="CHEBI:28938"/>
        <dbReference type="EC" id="3.5.4.4"/>
    </reaction>
    <physiologicalReaction direction="left-to-right" evidence="7">
        <dbReference type="Rhea" id="RHEA:24409"/>
    </physiologicalReaction>
</comment>
<evidence type="ECO:0000256" key="3">
    <source>
        <dbReference type="ARBA" id="ARBA00022679"/>
    </source>
</evidence>
<evidence type="ECO:0000256" key="2">
    <source>
        <dbReference type="ARBA" id="ARBA00007353"/>
    </source>
</evidence>
<gene>
    <name evidence="11" type="ORF">COT81_00375</name>
</gene>
<evidence type="ECO:0000313" key="12">
    <source>
        <dbReference type="Proteomes" id="UP000230935"/>
    </source>
</evidence>
<protein>
    <recommendedName>
        <fullName evidence="10">Purine nucleoside phosphorylase</fullName>
    </recommendedName>
</protein>
<evidence type="ECO:0000256" key="7">
    <source>
        <dbReference type="ARBA" id="ARBA00047989"/>
    </source>
</evidence>
<dbReference type="Pfam" id="PF02578">
    <property type="entry name" value="Cu-oxidase_4"/>
    <property type="match status" value="1"/>
</dbReference>